<dbReference type="GO" id="GO:0046872">
    <property type="term" value="F:metal ion binding"/>
    <property type="evidence" value="ECO:0007669"/>
    <property type="project" value="UniProtKB-KW"/>
</dbReference>
<name>A0A0R3RUC2_9BILA</name>
<reference evidence="12" key="1">
    <citation type="submission" date="2017-02" db="UniProtKB">
        <authorList>
            <consortium name="WormBaseParasite"/>
        </authorList>
    </citation>
    <scope>IDENTIFICATION</scope>
</reference>
<proteinExistence type="inferred from homology"/>
<dbReference type="STRING" id="1147741.A0A0R3RUC2"/>
<keyword evidence="3 8" id="KW-0963">Cytoplasm</keyword>
<evidence type="ECO:0000256" key="7">
    <source>
        <dbReference type="ARBA" id="ARBA00022840"/>
    </source>
</evidence>
<dbReference type="GO" id="GO:0016887">
    <property type="term" value="F:ATP hydrolysis activity"/>
    <property type="evidence" value="ECO:0007669"/>
    <property type="project" value="InterPro"/>
</dbReference>
<evidence type="ECO:0000256" key="9">
    <source>
        <dbReference type="SAM" id="Phobius"/>
    </source>
</evidence>
<comment type="subcellular location">
    <subcellularLocation>
        <location evidence="8">Cytoplasm</location>
    </subcellularLocation>
    <subcellularLocation>
        <location evidence="8">Endoplasmic reticulum</location>
    </subcellularLocation>
</comment>
<feature type="domain" description="ArsA/GET3 Anion-transporting ATPase-like" evidence="10">
    <location>
        <begin position="234"/>
        <end position="382"/>
    </location>
</feature>
<dbReference type="Gene3D" id="3.40.50.300">
    <property type="entry name" value="P-loop containing nucleotide triphosphate hydrolases"/>
    <property type="match status" value="1"/>
</dbReference>
<comment type="function">
    <text evidence="8">ATPase required for the post-translational delivery of tail-anchored (TA) proteins to the endoplasmic reticulum. Recognizes and selectively binds the transmembrane domain of TA proteins in the cytosol. This complex then targets to the endoplasmic reticulum by membrane-bound receptors, where the tail-anchored protein is released for insertion. This process is regulated by ATP binding and hydrolysis. ATP binding drives the homodimer towards the closed dimer state, facilitating recognition of newly synthesized TA membrane proteins. ATP hydrolysis is required for insertion. Subsequently, the homodimer reverts towards the open dimer state, lowering its affinity for the membrane-bound receptor, and returning it to the cytosol to initiate a new round of targeting.</text>
</comment>
<dbReference type="InterPro" id="IPR025723">
    <property type="entry name" value="ArsA/GET3_ATPase-like"/>
</dbReference>
<evidence type="ECO:0000259" key="10">
    <source>
        <dbReference type="Pfam" id="PF02374"/>
    </source>
</evidence>
<dbReference type="HAMAP" id="MF_03112">
    <property type="entry name" value="Asna1_Get3"/>
    <property type="match status" value="1"/>
</dbReference>
<feature type="domain" description="ArsA/GET3 Anion-transporting ATPase-like" evidence="10">
    <location>
        <begin position="19"/>
        <end position="189"/>
    </location>
</feature>
<evidence type="ECO:0000256" key="5">
    <source>
        <dbReference type="ARBA" id="ARBA00022801"/>
    </source>
</evidence>
<keyword evidence="9" id="KW-0472">Membrane</keyword>
<dbReference type="InterPro" id="IPR027542">
    <property type="entry name" value="ATPase_ArsA/GET3_euk"/>
</dbReference>
<evidence type="ECO:0000256" key="1">
    <source>
        <dbReference type="ARBA" id="ARBA00011040"/>
    </source>
</evidence>
<dbReference type="Pfam" id="PF02374">
    <property type="entry name" value="ArsA_ATPase"/>
    <property type="match status" value="2"/>
</dbReference>
<keyword evidence="2 8" id="KW-0813">Transport</keyword>
<comment type="subunit">
    <text evidence="8">Homodimer.</text>
</comment>
<keyword evidence="4 8" id="KW-0547">Nucleotide-binding</keyword>
<feature type="binding site" evidence="8">
    <location>
        <position position="291"/>
    </location>
    <ligand>
        <name>ATP</name>
        <dbReference type="ChEBI" id="CHEBI:30616"/>
    </ligand>
</feature>
<feature type="binding site" evidence="8">
    <location>
        <begin position="26"/>
        <end position="33"/>
    </location>
    <ligand>
        <name>ATP</name>
        <dbReference type="ChEBI" id="CHEBI:30616"/>
    </ligand>
</feature>
<keyword evidence="7 8" id="KW-0067">ATP-binding</keyword>
<keyword evidence="9" id="KW-0812">Transmembrane</keyword>
<keyword evidence="6 8" id="KW-0256">Endoplasmic reticulum</keyword>
<evidence type="ECO:0000256" key="4">
    <source>
        <dbReference type="ARBA" id="ARBA00022741"/>
    </source>
</evidence>
<dbReference type="WBParaSite" id="EEL_0000561901-mRNA-1">
    <property type="protein sequence ID" value="EEL_0000561901-mRNA-1"/>
    <property type="gene ID" value="EEL_0000561901"/>
</dbReference>
<dbReference type="InterPro" id="IPR016300">
    <property type="entry name" value="ATPase_ArsA/GET3"/>
</dbReference>
<dbReference type="CDD" id="cd02035">
    <property type="entry name" value="ArsA"/>
    <property type="match status" value="1"/>
</dbReference>
<sequence>MEDTLEPTLQNVINQMTLKWIFVGGKGGVGKTTCSCSLAIQLAQVRRSVLIISTDPAHNISDAFAQKFSKTPSAVNGFSNLYAMEIEANFGSDTQIVNPGVESSEGDMMSLGRQVLQEMVGGLPGIDEAMSFSQMMKLIQSMDFDVVVFDTAPTGHTLRLLQFPTLIESSLGKLIGLQSSFAPLMTQANFFLFFFLNTTSLLMSLLTWLYHALCKIDSRFEFSLVTWLDKAKNNNIVVVKHGLMGGMLGLGEISADDTSNKLRETLDVVRRINSQFKDPDLTTFVCVCIAEFLSLYETERLIQELTKQNIDTHNIIVNQLLFPEEDENGRVKCKKCSARYSIQKKYLEQIDDLYEDFNVTKLPLFESEVRGPEQLRSFSRYLVIPYGSNTDSVDDLMTH</sequence>
<organism evidence="11 12">
    <name type="scientific">Elaeophora elaphi</name>
    <dbReference type="NCBI Taxonomy" id="1147741"/>
    <lineage>
        <taxon>Eukaryota</taxon>
        <taxon>Metazoa</taxon>
        <taxon>Ecdysozoa</taxon>
        <taxon>Nematoda</taxon>
        <taxon>Chromadorea</taxon>
        <taxon>Rhabditida</taxon>
        <taxon>Spirurina</taxon>
        <taxon>Spiruromorpha</taxon>
        <taxon>Filarioidea</taxon>
        <taxon>Onchocercidae</taxon>
        <taxon>Elaeophora</taxon>
    </lineage>
</organism>
<feature type="binding site" evidence="8">
    <location>
        <position position="318"/>
    </location>
    <ligand>
        <name>ATP</name>
        <dbReference type="ChEBI" id="CHEBI:30616"/>
    </ligand>
</feature>
<protein>
    <recommendedName>
        <fullName evidence="8">ATPase ASNA1 homolog</fullName>
        <ecNumber evidence="8">3.6.-.-</ecNumber>
    </recommendedName>
    <alternativeName>
        <fullName evidence="8">Arsenical pump-driving ATPase homolog</fullName>
    </alternativeName>
    <alternativeName>
        <fullName evidence="8">Arsenite-stimulated ATPase</fullName>
    </alternativeName>
</protein>
<dbReference type="PANTHER" id="PTHR10803">
    <property type="entry name" value="ARSENICAL PUMP-DRIVING ATPASE ARSENITE-TRANSLOCATING ATPASE"/>
    <property type="match status" value="1"/>
</dbReference>
<evidence type="ECO:0000256" key="8">
    <source>
        <dbReference type="HAMAP-Rule" id="MF_03112"/>
    </source>
</evidence>
<comment type="similarity">
    <text evidence="1 8">Belongs to the arsA ATPase family.</text>
</comment>
<dbReference type="SUPFAM" id="SSF52540">
    <property type="entry name" value="P-loop containing nucleoside triphosphate hydrolases"/>
    <property type="match status" value="1"/>
</dbReference>
<dbReference type="EC" id="3.6.-.-" evidence="8"/>
<evidence type="ECO:0000313" key="12">
    <source>
        <dbReference type="WBParaSite" id="EEL_0000561901-mRNA-1"/>
    </source>
</evidence>
<dbReference type="GO" id="GO:0005524">
    <property type="term" value="F:ATP binding"/>
    <property type="evidence" value="ECO:0007669"/>
    <property type="project" value="UniProtKB-UniRule"/>
</dbReference>
<dbReference type="GO" id="GO:0071816">
    <property type="term" value="P:tail-anchored membrane protein insertion into ER membrane"/>
    <property type="evidence" value="ECO:0007669"/>
    <property type="project" value="TreeGrafter"/>
</dbReference>
<keyword evidence="8" id="KW-0479">Metal-binding</keyword>
<dbReference type="Proteomes" id="UP000050640">
    <property type="component" value="Unplaced"/>
</dbReference>
<evidence type="ECO:0000256" key="2">
    <source>
        <dbReference type="ARBA" id="ARBA00022448"/>
    </source>
</evidence>
<evidence type="ECO:0000256" key="6">
    <source>
        <dbReference type="ARBA" id="ARBA00022824"/>
    </source>
</evidence>
<accession>A0A0R3RUC2</accession>
<dbReference type="AlphaFoldDB" id="A0A0R3RUC2"/>
<feature type="transmembrane region" description="Helical" evidence="9">
    <location>
        <begin position="190"/>
        <end position="210"/>
    </location>
</feature>
<feature type="binding site" evidence="8">
    <location>
        <position position="333"/>
    </location>
    <ligand>
        <name>Zn(2+)</name>
        <dbReference type="ChEBI" id="CHEBI:29105"/>
        <note>ligand shared between dimeric partners</note>
    </ligand>
</feature>
<keyword evidence="11" id="KW-1185">Reference proteome</keyword>
<dbReference type="InterPro" id="IPR027417">
    <property type="entry name" value="P-loop_NTPase"/>
</dbReference>
<evidence type="ECO:0000313" key="11">
    <source>
        <dbReference type="Proteomes" id="UP000050640"/>
    </source>
</evidence>
<dbReference type="PANTHER" id="PTHR10803:SF3">
    <property type="entry name" value="ATPASE GET3"/>
    <property type="match status" value="1"/>
</dbReference>
<keyword evidence="8" id="KW-0862">Zinc</keyword>
<evidence type="ECO:0000256" key="3">
    <source>
        <dbReference type="ARBA" id="ARBA00022490"/>
    </source>
</evidence>
<keyword evidence="9" id="KW-1133">Transmembrane helix</keyword>
<dbReference type="GO" id="GO:0043529">
    <property type="term" value="C:GET complex"/>
    <property type="evidence" value="ECO:0007669"/>
    <property type="project" value="TreeGrafter"/>
</dbReference>
<dbReference type="NCBIfam" id="TIGR00345">
    <property type="entry name" value="GET3_arsA_TRC40"/>
    <property type="match status" value="1"/>
</dbReference>
<feature type="binding site" evidence="8">
    <location>
        <position position="336"/>
    </location>
    <ligand>
        <name>Zn(2+)</name>
        <dbReference type="ChEBI" id="CHEBI:29105"/>
        <note>ligand shared between dimeric partners</note>
    </ligand>
</feature>
<feature type="active site" evidence="8">
    <location>
        <position position="55"/>
    </location>
</feature>
<keyword evidence="5 8" id="KW-0378">Hydrolase</keyword>